<name>A0ABV7D8J4_9PROT</name>
<keyword evidence="1" id="KW-0732">Signal</keyword>
<dbReference type="EMBL" id="JBHRSL010000011">
    <property type="protein sequence ID" value="MFC3053200.1"/>
    <property type="molecule type" value="Genomic_DNA"/>
</dbReference>
<organism evidence="2 3">
    <name type="scientific">Kordiimonas pumila</name>
    <dbReference type="NCBI Taxonomy" id="2161677"/>
    <lineage>
        <taxon>Bacteria</taxon>
        <taxon>Pseudomonadati</taxon>
        <taxon>Pseudomonadota</taxon>
        <taxon>Alphaproteobacteria</taxon>
        <taxon>Kordiimonadales</taxon>
        <taxon>Kordiimonadaceae</taxon>
        <taxon>Kordiimonas</taxon>
    </lineage>
</organism>
<dbReference type="SUPFAM" id="SSF144064">
    <property type="entry name" value="Heme iron utilization protein-like"/>
    <property type="match status" value="1"/>
</dbReference>
<comment type="caution">
    <text evidence="2">The sequence shown here is derived from an EMBL/GenBank/DDBJ whole genome shotgun (WGS) entry which is preliminary data.</text>
</comment>
<feature type="chain" id="PRO_5046005424" evidence="1">
    <location>
        <begin position="28"/>
        <end position="223"/>
    </location>
</feature>
<dbReference type="Gene3D" id="3.40.1570.10">
    <property type="entry name" value="HemS/ChuS/ChuX like domains"/>
    <property type="match status" value="1"/>
</dbReference>
<dbReference type="InterPro" id="IPR053733">
    <property type="entry name" value="Heme_Transport_Util_sf"/>
</dbReference>
<evidence type="ECO:0000256" key="1">
    <source>
        <dbReference type="SAM" id="SignalP"/>
    </source>
</evidence>
<sequence>MRLFFGTMNTAASIMLSAVVIQGSAFAHDHGNDALKLCPTTAQKTRIMQEVTDYPGDPITIVARDLKVPEFTAVSSLPAKMAVGAWINGEQAQELWKSIDAWGKDTMVRLLFTPSSQHAFIVHDKVPVTQPNPEEGYLDVYADEGNGIHSHIQLNTIASIYASDLPTDDPKYRTRGINFYDQQGHSVIGVYASIKTYEPDPAAIAGFERTKAEIAKLSNDVCP</sequence>
<protein>
    <submittedName>
        <fullName evidence="2">ChuX/HutX family heme-like substrate-binding protein</fullName>
    </submittedName>
</protein>
<dbReference type="Pfam" id="PF06228">
    <property type="entry name" value="ChuX_HutX"/>
    <property type="match status" value="1"/>
</dbReference>
<gene>
    <name evidence="2" type="ORF">ACFOKA_14905</name>
</gene>
<keyword evidence="3" id="KW-1185">Reference proteome</keyword>
<dbReference type="Proteomes" id="UP001595444">
    <property type="component" value="Unassembled WGS sequence"/>
</dbReference>
<proteinExistence type="predicted"/>
<feature type="signal peptide" evidence="1">
    <location>
        <begin position="1"/>
        <end position="27"/>
    </location>
</feature>
<evidence type="ECO:0000313" key="2">
    <source>
        <dbReference type="EMBL" id="MFC3053200.1"/>
    </source>
</evidence>
<reference evidence="3" key="1">
    <citation type="journal article" date="2019" name="Int. J. Syst. Evol. Microbiol.">
        <title>The Global Catalogue of Microorganisms (GCM) 10K type strain sequencing project: providing services to taxonomists for standard genome sequencing and annotation.</title>
        <authorList>
            <consortium name="The Broad Institute Genomics Platform"/>
            <consortium name="The Broad Institute Genome Sequencing Center for Infectious Disease"/>
            <person name="Wu L."/>
            <person name="Ma J."/>
        </authorList>
    </citation>
    <scope>NUCLEOTIDE SEQUENCE [LARGE SCALE GENOMIC DNA]</scope>
    <source>
        <strain evidence="3">KCTC 62164</strain>
    </source>
</reference>
<accession>A0ABV7D8J4</accession>
<dbReference type="RefSeq" id="WP_194212894.1">
    <property type="nucleotide sequence ID" value="NZ_CP061205.1"/>
</dbReference>
<dbReference type="InterPro" id="IPR010413">
    <property type="entry name" value="HutX-like"/>
</dbReference>
<evidence type="ECO:0000313" key="3">
    <source>
        <dbReference type="Proteomes" id="UP001595444"/>
    </source>
</evidence>